<feature type="compositionally biased region" description="Basic and acidic residues" evidence="1">
    <location>
        <begin position="190"/>
        <end position="202"/>
    </location>
</feature>
<feature type="compositionally biased region" description="Polar residues" evidence="1">
    <location>
        <begin position="1"/>
        <end position="10"/>
    </location>
</feature>
<feature type="compositionally biased region" description="Basic and acidic residues" evidence="1">
    <location>
        <begin position="146"/>
        <end position="171"/>
    </location>
</feature>
<evidence type="ECO:0000256" key="1">
    <source>
        <dbReference type="SAM" id="MobiDB-lite"/>
    </source>
</evidence>
<dbReference type="AlphaFoldDB" id="A0A0U5J9G9"/>
<accession>A0A0U5J9G9</accession>
<keyword evidence="3" id="KW-1185">Reference proteome</keyword>
<evidence type="ECO:0000313" key="3">
    <source>
        <dbReference type="Proteomes" id="UP000069902"/>
    </source>
</evidence>
<organism evidence="2 3">
    <name type="scientific">Candidatus Protochlamydia naegleriophila</name>
    <dbReference type="NCBI Taxonomy" id="389348"/>
    <lineage>
        <taxon>Bacteria</taxon>
        <taxon>Pseudomonadati</taxon>
        <taxon>Chlamydiota</taxon>
        <taxon>Chlamydiia</taxon>
        <taxon>Parachlamydiales</taxon>
        <taxon>Parachlamydiaceae</taxon>
        <taxon>Candidatus Protochlamydia</taxon>
    </lineage>
</organism>
<gene>
    <name evidence="2" type="ORF">PNK_0815</name>
</gene>
<dbReference type="Proteomes" id="UP000069902">
    <property type="component" value="Chromosome cPNK"/>
</dbReference>
<feature type="region of interest" description="Disordered" evidence="1">
    <location>
        <begin position="1"/>
        <end position="230"/>
    </location>
</feature>
<dbReference type="InParanoid" id="A0A0U5J9G9"/>
<name>A0A0U5J9G9_9BACT</name>
<feature type="compositionally biased region" description="Basic and acidic residues" evidence="1">
    <location>
        <begin position="113"/>
        <end position="135"/>
    </location>
</feature>
<evidence type="ECO:0000313" key="2">
    <source>
        <dbReference type="EMBL" id="CUI16440.1"/>
    </source>
</evidence>
<sequence>MPARTGSHTRQAAAHKAAQVRHVKEGSNRSSSRGHRSMSRSEAGRKGAEVRWGRREEEERGLPASRNHSPAANMSRAEAGRRGAEARWGKREGTVAMHKAKTRAAPGPMSRSEAGKRGAEVRWGYRLDENGERRGVRSQQKTGHMSRSEAGRRGAEARWGPRLEERQEHTPARSQVRGALSRSEAGCRGAEVRWGREENERGGKRRLGRHSQESGLTREAVSRRLAQSPWRQNFEDEDELFLEQNARLTRPYAPGRVQAEKKQPKSPWRWVQVFDIDEEDEEEDSFLSRQRKLNRLSNQRSRSPWEKDYDLEIDYIEDEEQY</sequence>
<dbReference type="EMBL" id="LN879502">
    <property type="protein sequence ID" value="CUI16440.1"/>
    <property type="molecule type" value="Genomic_DNA"/>
</dbReference>
<dbReference type="RefSeq" id="WP_059060452.1">
    <property type="nucleotide sequence ID" value="NZ_LN879502.1"/>
</dbReference>
<dbReference type="PATRIC" id="fig|389348.3.peg.894"/>
<proteinExistence type="predicted"/>
<protein>
    <submittedName>
        <fullName evidence="2">Uncharacterized protein</fullName>
    </submittedName>
</protein>
<feature type="region of interest" description="Disordered" evidence="1">
    <location>
        <begin position="281"/>
        <end position="304"/>
    </location>
</feature>
<reference evidence="3" key="1">
    <citation type="submission" date="2015-09" db="EMBL/GenBank/DDBJ databases">
        <authorList>
            <person name="Bertelli C."/>
        </authorList>
    </citation>
    <scope>NUCLEOTIDE SEQUENCE [LARGE SCALE GENOMIC DNA]</scope>
    <source>
        <strain evidence="3">KNic</strain>
    </source>
</reference>
<feature type="compositionally biased region" description="Basic and acidic residues" evidence="1">
    <location>
        <begin position="42"/>
        <end position="61"/>
    </location>
</feature>
<feature type="compositionally biased region" description="Basic and acidic residues" evidence="1">
    <location>
        <begin position="78"/>
        <end position="93"/>
    </location>
</feature>
<dbReference type="KEGG" id="pnl:PNK_0815"/>